<evidence type="ECO:0000259" key="2">
    <source>
        <dbReference type="PROSITE" id="PS50801"/>
    </source>
</evidence>
<dbReference type="PANTHER" id="PTHR33495">
    <property type="entry name" value="ANTI-SIGMA FACTOR ANTAGONIST TM_1081-RELATED-RELATED"/>
    <property type="match status" value="1"/>
</dbReference>
<dbReference type="SUPFAM" id="SSF52091">
    <property type="entry name" value="SpoIIaa-like"/>
    <property type="match status" value="1"/>
</dbReference>
<dbReference type="PROSITE" id="PS50801">
    <property type="entry name" value="STAS"/>
    <property type="match status" value="1"/>
</dbReference>
<reference evidence="3 4" key="1">
    <citation type="submission" date="2018-05" db="EMBL/GenBank/DDBJ databases">
        <title>Draft genome of Methanospirillum lacunae Ki8-1.</title>
        <authorList>
            <person name="Dueholm M.S."/>
            <person name="Nielsen P.H."/>
            <person name="Bakmann L.F."/>
            <person name="Otzen D.E."/>
        </authorList>
    </citation>
    <scope>NUCLEOTIDE SEQUENCE [LARGE SCALE GENOMIC DNA]</scope>
    <source>
        <strain evidence="3 4">Ki8-1</strain>
    </source>
</reference>
<sequence length="116" mass="12641">MSELLDVTTRNIEDVTIVDVSGRMDAATSRDVESVLNSLIDGGSRKLVFNGQHLSYISSSGLRVILASLKRLRQDGGEMILASLQAAPLEVIKMTGFDRIFTICETPEQAISRITS</sequence>
<protein>
    <submittedName>
        <fullName evidence="3">Anti-sigma factor antagonist</fullName>
    </submittedName>
</protein>
<dbReference type="AlphaFoldDB" id="A0A2V2MTV7"/>
<dbReference type="CDD" id="cd07043">
    <property type="entry name" value="STAS_anti-anti-sigma_factors"/>
    <property type="match status" value="1"/>
</dbReference>
<evidence type="ECO:0000256" key="1">
    <source>
        <dbReference type="ARBA" id="ARBA00009013"/>
    </source>
</evidence>
<dbReference type="InterPro" id="IPR002645">
    <property type="entry name" value="STAS_dom"/>
</dbReference>
<dbReference type="PANTHER" id="PTHR33495:SF2">
    <property type="entry name" value="ANTI-SIGMA FACTOR ANTAGONIST TM_1081-RELATED"/>
    <property type="match status" value="1"/>
</dbReference>
<dbReference type="Pfam" id="PF01740">
    <property type="entry name" value="STAS"/>
    <property type="match status" value="1"/>
</dbReference>
<dbReference type="Gene3D" id="3.30.750.24">
    <property type="entry name" value="STAS domain"/>
    <property type="match status" value="1"/>
</dbReference>
<dbReference type="RefSeq" id="WP_109969243.1">
    <property type="nucleotide sequence ID" value="NZ_CP176093.1"/>
</dbReference>
<proteinExistence type="inferred from homology"/>
<keyword evidence="4" id="KW-1185">Reference proteome</keyword>
<comment type="similarity">
    <text evidence="1">Belongs to the anti-sigma-factor antagonist family.</text>
</comment>
<gene>
    <name evidence="3" type="ORF">DK846_12280</name>
</gene>
<name>A0A2V2MTV7_9EURY</name>
<dbReference type="NCBIfam" id="TIGR00377">
    <property type="entry name" value="ant_ant_sig"/>
    <property type="match status" value="1"/>
</dbReference>
<dbReference type="OrthoDB" id="70392at2157"/>
<dbReference type="InterPro" id="IPR003658">
    <property type="entry name" value="Anti-sigma_ant"/>
</dbReference>
<evidence type="ECO:0000313" key="4">
    <source>
        <dbReference type="Proteomes" id="UP000245657"/>
    </source>
</evidence>
<feature type="domain" description="STAS" evidence="2">
    <location>
        <begin position="5"/>
        <end position="114"/>
    </location>
</feature>
<evidence type="ECO:0000313" key="3">
    <source>
        <dbReference type="EMBL" id="PWR71624.1"/>
    </source>
</evidence>
<dbReference type="GO" id="GO:0043856">
    <property type="term" value="F:anti-sigma factor antagonist activity"/>
    <property type="evidence" value="ECO:0007669"/>
    <property type="project" value="InterPro"/>
</dbReference>
<dbReference type="InterPro" id="IPR036513">
    <property type="entry name" value="STAS_dom_sf"/>
</dbReference>
<dbReference type="GeneID" id="97550215"/>
<dbReference type="Proteomes" id="UP000245657">
    <property type="component" value="Unassembled WGS sequence"/>
</dbReference>
<comment type="caution">
    <text evidence="3">The sequence shown here is derived from an EMBL/GenBank/DDBJ whole genome shotgun (WGS) entry which is preliminary data.</text>
</comment>
<organism evidence="3 4">
    <name type="scientific">Methanospirillum lacunae</name>
    <dbReference type="NCBI Taxonomy" id="668570"/>
    <lineage>
        <taxon>Archaea</taxon>
        <taxon>Methanobacteriati</taxon>
        <taxon>Methanobacteriota</taxon>
        <taxon>Stenosarchaea group</taxon>
        <taxon>Methanomicrobia</taxon>
        <taxon>Methanomicrobiales</taxon>
        <taxon>Methanospirillaceae</taxon>
        <taxon>Methanospirillum</taxon>
    </lineage>
</organism>
<dbReference type="EMBL" id="QGMY01000008">
    <property type="protein sequence ID" value="PWR71624.1"/>
    <property type="molecule type" value="Genomic_DNA"/>
</dbReference>
<accession>A0A2V2MTV7</accession>